<proteinExistence type="predicted"/>
<sequence>MNNLTNVPTVPPDHLLQAPEGPCNHSPDKAELFFPDVGYSGNTLHRVIVEDVHVVQTRSQSKAKGKAQAIVSKPFARQLLDKAPNKGPGPSTDTLHSKGVNIAISMNTMKAHHPKLCGSILKFFPWRMILTYT</sequence>
<name>A0ACC2SK65_9FUNG</name>
<keyword evidence="2" id="KW-1185">Reference proteome</keyword>
<organism evidence="1 2">
    <name type="scientific">Entomophthora muscae</name>
    <dbReference type="NCBI Taxonomy" id="34485"/>
    <lineage>
        <taxon>Eukaryota</taxon>
        <taxon>Fungi</taxon>
        <taxon>Fungi incertae sedis</taxon>
        <taxon>Zoopagomycota</taxon>
        <taxon>Entomophthoromycotina</taxon>
        <taxon>Entomophthoromycetes</taxon>
        <taxon>Entomophthorales</taxon>
        <taxon>Entomophthoraceae</taxon>
        <taxon>Entomophthora</taxon>
    </lineage>
</organism>
<reference evidence="1" key="1">
    <citation type="submission" date="2022-04" db="EMBL/GenBank/DDBJ databases">
        <title>Genome of the entomopathogenic fungus Entomophthora muscae.</title>
        <authorList>
            <person name="Elya C."/>
            <person name="Lovett B.R."/>
            <person name="Lee E."/>
            <person name="Macias A.M."/>
            <person name="Hajek A.E."/>
            <person name="De Bivort B.L."/>
            <person name="Kasson M.T."/>
            <person name="De Fine Licht H.H."/>
            <person name="Stajich J.E."/>
        </authorList>
    </citation>
    <scope>NUCLEOTIDE SEQUENCE</scope>
    <source>
        <strain evidence="1">Berkeley</strain>
    </source>
</reference>
<evidence type="ECO:0000313" key="1">
    <source>
        <dbReference type="EMBL" id="KAJ9062660.1"/>
    </source>
</evidence>
<evidence type="ECO:0000313" key="2">
    <source>
        <dbReference type="Proteomes" id="UP001165960"/>
    </source>
</evidence>
<protein>
    <submittedName>
        <fullName evidence="1">Uncharacterized protein</fullName>
    </submittedName>
</protein>
<accession>A0ACC2SK65</accession>
<gene>
    <name evidence="1" type="ORF">DSO57_1008423</name>
</gene>
<comment type="caution">
    <text evidence="1">The sequence shown here is derived from an EMBL/GenBank/DDBJ whole genome shotgun (WGS) entry which is preliminary data.</text>
</comment>
<dbReference type="EMBL" id="QTSX02004996">
    <property type="protein sequence ID" value="KAJ9062660.1"/>
    <property type="molecule type" value="Genomic_DNA"/>
</dbReference>
<dbReference type="Proteomes" id="UP001165960">
    <property type="component" value="Unassembled WGS sequence"/>
</dbReference>